<dbReference type="InterPro" id="IPR002625">
    <property type="entry name" value="Smr_dom"/>
</dbReference>
<keyword evidence="2 7" id="KW-0547">Nucleotide-binding</keyword>
<dbReference type="SMART" id="SM00533">
    <property type="entry name" value="MUTSd"/>
    <property type="match status" value="1"/>
</dbReference>
<keyword evidence="7" id="KW-0255">Endonuclease</keyword>
<dbReference type="InterPro" id="IPR005747">
    <property type="entry name" value="MutS2"/>
</dbReference>
<keyword evidence="8" id="KW-0175">Coiled coil</keyword>
<dbReference type="InterPro" id="IPR045076">
    <property type="entry name" value="MutS"/>
</dbReference>
<dbReference type="InterPro" id="IPR036187">
    <property type="entry name" value="DNA_mismatch_repair_MutS_sf"/>
</dbReference>
<dbReference type="Pfam" id="PF20297">
    <property type="entry name" value="MSSS"/>
    <property type="match status" value="1"/>
</dbReference>
<keyword evidence="1 7" id="KW-0699">rRNA-binding</keyword>
<dbReference type="NCBIfam" id="TIGR01069">
    <property type="entry name" value="mutS2"/>
    <property type="match status" value="1"/>
</dbReference>
<comment type="function">
    <text evidence="7">Acts as a ribosome collision sensor, splitting the ribosome into its 2 subunits. Detects stalled/collided 70S ribosomes which it binds and splits by an ATP-hydrolysis driven conformational change. Acts upstream of the ribosome quality control system (RQC), a ribosome-associated complex that mediates the extraction of incompletely synthesized nascent chains from stalled ribosomes and their subsequent degradation. Probably generates substrates for RQC.</text>
</comment>
<evidence type="ECO:0000256" key="2">
    <source>
        <dbReference type="ARBA" id="ARBA00022741"/>
    </source>
</evidence>
<dbReference type="RefSeq" id="WP_211807034.1">
    <property type="nucleotide sequence ID" value="NZ_CP072361.1"/>
</dbReference>
<feature type="coiled-coil region" evidence="8">
    <location>
        <begin position="601"/>
        <end position="664"/>
    </location>
</feature>
<dbReference type="InterPro" id="IPR046893">
    <property type="entry name" value="MSSS"/>
</dbReference>
<organism evidence="10 11">
    <name type="scientific">Prevotella melaninogenica</name>
    <dbReference type="NCBI Taxonomy" id="28132"/>
    <lineage>
        <taxon>Bacteria</taxon>
        <taxon>Pseudomonadati</taxon>
        <taxon>Bacteroidota</taxon>
        <taxon>Bacteroidia</taxon>
        <taxon>Bacteroidales</taxon>
        <taxon>Prevotellaceae</taxon>
        <taxon>Prevotella</taxon>
    </lineage>
</organism>
<evidence type="ECO:0000256" key="7">
    <source>
        <dbReference type="HAMAP-Rule" id="MF_00092"/>
    </source>
</evidence>
<evidence type="ECO:0000259" key="9">
    <source>
        <dbReference type="PROSITE" id="PS50828"/>
    </source>
</evidence>
<dbReference type="EC" id="3.6.4.-" evidence="7"/>
<dbReference type="Gene3D" id="3.40.50.300">
    <property type="entry name" value="P-loop containing nucleotide triphosphate hydrolases"/>
    <property type="match status" value="1"/>
</dbReference>
<dbReference type="SMART" id="SM00534">
    <property type="entry name" value="MUTSac"/>
    <property type="match status" value="1"/>
</dbReference>
<dbReference type="EC" id="3.1.-.-" evidence="7"/>
<evidence type="ECO:0000256" key="5">
    <source>
        <dbReference type="ARBA" id="ARBA00022884"/>
    </source>
</evidence>
<feature type="binding site" evidence="7">
    <location>
        <begin position="392"/>
        <end position="399"/>
    </location>
    <ligand>
        <name>ATP</name>
        <dbReference type="ChEBI" id="CHEBI:30616"/>
    </ligand>
</feature>
<dbReference type="Pfam" id="PF01713">
    <property type="entry name" value="Smr"/>
    <property type="match status" value="1"/>
</dbReference>
<feature type="domain" description="Smr" evidence="9">
    <location>
        <begin position="828"/>
        <end position="902"/>
    </location>
</feature>
<keyword evidence="4 7" id="KW-0067">ATP-binding</keyword>
<evidence type="ECO:0000256" key="4">
    <source>
        <dbReference type="ARBA" id="ARBA00022840"/>
    </source>
</evidence>
<keyword evidence="3 7" id="KW-0378">Hydrolase</keyword>
<accession>A0ABX7XMQ8</accession>
<reference evidence="10 11" key="1">
    <citation type="submission" date="2021-03" db="EMBL/GenBank/DDBJ databases">
        <title>Human Oral Microbial Genomes.</title>
        <authorList>
            <person name="Johnston C.D."/>
            <person name="Chen T."/>
            <person name="Dewhirst F.E."/>
        </authorList>
    </citation>
    <scope>NUCLEOTIDE SEQUENCE [LARGE SCALE GENOMIC DNA]</scope>
    <source>
        <strain evidence="10 11">F0054</strain>
    </source>
</reference>
<dbReference type="PANTHER" id="PTHR48466:SF2">
    <property type="entry name" value="OS10G0509000 PROTEIN"/>
    <property type="match status" value="1"/>
</dbReference>
<evidence type="ECO:0000313" key="11">
    <source>
        <dbReference type="Proteomes" id="UP000682195"/>
    </source>
</evidence>
<dbReference type="PANTHER" id="PTHR48466">
    <property type="entry name" value="OS10G0509000 PROTEIN-RELATED"/>
    <property type="match status" value="1"/>
</dbReference>
<evidence type="ECO:0000313" key="10">
    <source>
        <dbReference type="EMBL" id="QUB74889.1"/>
    </source>
</evidence>
<dbReference type="SUPFAM" id="SSF160443">
    <property type="entry name" value="SMR domain-like"/>
    <property type="match status" value="1"/>
</dbReference>
<protein>
    <recommendedName>
        <fullName evidence="7">Endonuclease MutS2</fullName>
        <ecNumber evidence="7">3.1.-.-</ecNumber>
    </recommendedName>
    <alternativeName>
        <fullName evidence="7">Ribosome-associated protein quality control-upstream factor</fullName>
        <shortName evidence="7">RQC-upstream factor</shortName>
        <shortName evidence="7">RqcU</shortName>
        <ecNumber evidence="7">3.6.4.-</ecNumber>
    </alternativeName>
</protein>
<dbReference type="HAMAP" id="MF_00092">
    <property type="entry name" value="MutS2"/>
    <property type="match status" value="1"/>
</dbReference>
<comment type="similarity">
    <text evidence="7">Belongs to the DNA mismatch repair MutS family. MutS2 subfamily.</text>
</comment>
<keyword evidence="6 7" id="KW-0238">DNA-binding</keyword>
<dbReference type="InterPro" id="IPR000432">
    <property type="entry name" value="DNA_mismatch_repair_MutS_C"/>
</dbReference>
<dbReference type="EMBL" id="CP072361">
    <property type="protein sequence ID" value="QUB74889.1"/>
    <property type="molecule type" value="Genomic_DNA"/>
</dbReference>
<name>A0ABX7XMQ8_9BACT</name>
<sequence>MIYPKNFEQKIGFTEVRSLLRARCLSTLGKERIDEMNFSTDATQVNIWMEEIREFRRIQEGQDEFPLDNFFDVRESVARIRLEGTHMEVEELFDLKRSLETIIAIVSFLSRGEETEQGEVRHYYPALYNLADGVATFPLLVQRISQIIDKFGKMRDNASPELLQIRRELARIEGSISRTLYGILRAAQGEGLVEKDVTPTLRDGRLVIPVAPGLKRKISGIVHDESATGRTVYIEPSEVVDANNKIRELENEERREMIRILTDFAKKVRPNVREILDSYNLMAAVDFIRAKAELARLFKSFEPQVAEEPHIDWIRAIHPLLQLSLERKNNKNVSYSISVGDIDSNKVSNEVDNRQDYNRILEEEDEARNVPSSVVPLDIQLTKDKHLLIISGPNAGGKSVCLKTVGLLQYMLQCGLSIPVGDRSKTGIFADIMIDIGDEQSIENDLSTYSSHLMNMKIMMRRASDRTLILIDEFGTGTEPQIGGAIAEAVLRQFWKKHAWAVITTHYQNLKHFAEEHPGTVNGAMLYDRHEMRPLFQLAIGRPGSSFAIEIARKTGIPEEVIRDASEIVGSDYIQSDKYLQDIVRDKRYWENKRQTIHSHEKELEKRISQYEKDIAALEQSRKEILNRAKAQAEEIIKESNRRIENAIREIKEKQAEKEETKRIRQELAAYEAGLLDGNKNDKAETSNKKKLKSSGLLSDDDFQKKVDKIKSRKERHEQHLKEKASKQQAAAEALKNAVRKQQGGGIVMAGDSVRIKGLTTVGKVESIEGKQATVIFGGMRTKMAVSRLEHVDTATIQSEQKQFQAYNYSRETRETIDKHRNQFRQELDIRGMRADEALNQVQYFIDDAILVGASQVRILHGKGNGILRQLIRQYLGSVPNVTNYRDEHVQFGGAGITVVEL</sequence>
<dbReference type="PROSITE" id="PS50828">
    <property type="entry name" value="SMR"/>
    <property type="match status" value="1"/>
</dbReference>
<feature type="coiled-coil region" evidence="8">
    <location>
        <begin position="707"/>
        <end position="738"/>
    </location>
</feature>
<dbReference type="Gene3D" id="3.30.1370.110">
    <property type="match status" value="1"/>
</dbReference>
<proteinExistence type="inferred from homology"/>
<dbReference type="InterPro" id="IPR007696">
    <property type="entry name" value="DNA_mismatch_repair_MutS_core"/>
</dbReference>
<dbReference type="InterPro" id="IPR036063">
    <property type="entry name" value="Smr_dom_sf"/>
</dbReference>
<comment type="function">
    <text evidence="7">Endonuclease that is involved in the suppression of homologous recombination and thus may have a key role in the control of bacterial genetic diversity.</text>
</comment>
<gene>
    <name evidence="7" type="primary">mutS2</name>
    <name evidence="7" type="synonym">rqcU</name>
    <name evidence="10" type="ORF">J5A58_04920</name>
</gene>
<evidence type="ECO:0000256" key="6">
    <source>
        <dbReference type="ARBA" id="ARBA00023125"/>
    </source>
</evidence>
<dbReference type="SUPFAM" id="SSF52540">
    <property type="entry name" value="P-loop containing nucleoside triphosphate hydrolases"/>
    <property type="match status" value="1"/>
</dbReference>
<evidence type="ECO:0000256" key="1">
    <source>
        <dbReference type="ARBA" id="ARBA00022730"/>
    </source>
</evidence>
<comment type="subunit">
    <text evidence="7">Homodimer. Binds to stalled ribosomes, contacting rRNA.</text>
</comment>
<dbReference type="PIRSF" id="PIRSF005814">
    <property type="entry name" value="MutS_YshD"/>
    <property type="match status" value="1"/>
</dbReference>
<dbReference type="SUPFAM" id="SSF48334">
    <property type="entry name" value="DNA repair protein MutS, domain III"/>
    <property type="match status" value="1"/>
</dbReference>
<evidence type="ECO:0000256" key="8">
    <source>
        <dbReference type="SAM" id="Coils"/>
    </source>
</evidence>
<evidence type="ECO:0000256" key="3">
    <source>
        <dbReference type="ARBA" id="ARBA00022801"/>
    </source>
</evidence>
<dbReference type="InterPro" id="IPR027417">
    <property type="entry name" value="P-loop_NTPase"/>
</dbReference>
<dbReference type="CDD" id="cd06503">
    <property type="entry name" value="ATP-synt_Fo_b"/>
    <property type="match status" value="1"/>
</dbReference>
<keyword evidence="5 7" id="KW-0694">RNA-binding</keyword>
<dbReference type="SMART" id="SM00463">
    <property type="entry name" value="SMR"/>
    <property type="match status" value="1"/>
</dbReference>
<dbReference type="Pfam" id="PF00488">
    <property type="entry name" value="MutS_V"/>
    <property type="match status" value="1"/>
</dbReference>
<dbReference type="Proteomes" id="UP000682195">
    <property type="component" value="Chromosome 1"/>
</dbReference>
<keyword evidence="11" id="KW-1185">Reference proteome</keyword>
<keyword evidence="7" id="KW-0540">Nuclease</keyword>